<gene>
    <name evidence="3" type="ORF">RASY3_08050</name>
    <name evidence="2" type="ORF">RASY3_18435</name>
</gene>
<dbReference type="AlphaFoldDB" id="A0A011VY39"/>
<dbReference type="EMBL" id="JEOB01000002">
    <property type="protein sequence ID" value="EXM40211.1"/>
    <property type="molecule type" value="Genomic_DNA"/>
</dbReference>
<dbReference type="OrthoDB" id="1824755at2"/>
<keyword evidence="1" id="KW-0472">Membrane</keyword>
<evidence type="ECO:0000256" key="1">
    <source>
        <dbReference type="SAM" id="Phobius"/>
    </source>
</evidence>
<dbReference type="PATRIC" id="fig|1341156.4.peg.3277"/>
<organism evidence="3 4">
    <name type="scientific">Ruminococcus albus SY3</name>
    <dbReference type="NCBI Taxonomy" id="1341156"/>
    <lineage>
        <taxon>Bacteria</taxon>
        <taxon>Bacillati</taxon>
        <taxon>Bacillota</taxon>
        <taxon>Clostridia</taxon>
        <taxon>Eubacteriales</taxon>
        <taxon>Oscillospiraceae</taxon>
        <taxon>Ruminococcus</taxon>
    </lineage>
</organism>
<reference evidence="3 4" key="1">
    <citation type="submission" date="2013-06" db="EMBL/GenBank/DDBJ databases">
        <title>Rumen cellulosomics: divergent fiber-degrading strategies revealed by comparative genome-wide analysis of six Ruminococcal strains.</title>
        <authorList>
            <person name="Dassa B."/>
            <person name="Borovok I."/>
            <person name="Lamed R."/>
            <person name="Flint H."/>
            <person name="Yeoman C.J."/>
            <person name="White B."/>
            <person name="Bayer E.A."/>
        </authorList>
    </citation>
    <scope>NUCLEOTIDE SEQUENCE [LARGE SCALE GENOMIC DNA]</scope>
    <source>
        <strain evidence="3 4">SY3</strain>
    </source>
</reference>
<sequence length="91" mass="10237">MRGYYAKLCDHYESLKTETNWFKLFVPIFIIMTVILLILMSAIGYIHDVIIMNKAFSGINVGFAVCVPLIFSAISAGVVCSSNLKKEKEEQ</sequence>
<accession>A0A011VY39</accession>
<name>A0A011VY39_RUMAL</name>
<proteinExistence type="predicted"/>
<keyword evidence="4" id="KW-1185">Reference proteome</keyword>
<evidence type="ECO:0000313" key="4">
    <source>
        <dbReference type="Proteomes" id="UP000021369"/>
    </source>
</evidence>
<dbReference type="EMBL" id="JEOB01000004">
    <property type="protein sequence ID" value="EXM38697.1"/>
    <property type="molecule type" value="Genomic_DNA"/>
</dbReference>
<evidence type="ECO:0000313" key="3">
    <source>
        <dbReference type="EMBL" id="EXM40211.1"/>
    </source>
</evidence>
<evidence type="ECO:0000313" key="2">
    <source>
        <dbReference type="EMBL" id="EXM38697.1"/>
    </source>
</evidence>
<keyword evidence="1" id="KW-0812">Transmembrane</keyword>
<keyword evidence="1" id="KW-1133">Transmembrane helix</keyword>
<dbReference type="RefSeq" id="WP_037286751.1">
    <property type="nucleotide sequence ID" value="NZ_JEOB01000002.1"/>
</dbReference>
<comment type="caution">
    <text evidence="3">The sequence shown here is derived from an EMBL/GenBank/DDBJ whole genome shotgun (WGS) entry which is preliminary data.</text>
</comment>
<dbReference type="Proteomes" id="UP000021369">
    <property type="component" value="Unassembled WGS sequence"/>
</dbReference>
<protein>
    <submittedName>
        <fullName evidence="3">Uncharacterized protein</fullName>
    </submittedName>
</protein>
<feature type="transmembrane region" description="Helical" evidence="1">
    <location>
        <begin position="58"/>
        <end position="80"/>
    </location>
</feature>
<feature type="transmembrane region" description="Helical" evidence="1">
    <location>
        <begin position="21"/>
        <end position="46"/>
    </location>
</feature>